<dbReference type="Proteomes" id="UP000295221">
    <property type="component" value="Unassembled WGS sequence"/>
</dbReference>
<sequence length="58" mass="6357">MDNVAKVLDAMKKAAKPLKAGEIAELAGLDKGSVDAAMKELKKEEKIVSPKRCFWEPK</sequence>
<dbReference type="InterPro" id="IPR036390">
    <property type="entry name" value="WH_DNA-bd_sf"/>
</dbReference>
<dbReference type="RefSeq" id="WP_132435410.1">
    <property type="nucleotide sequence ID" value="NZ_SLWK01000019.1"/>
</dbReference>
<dbReference type="OrthoDB" id="15623at2"/>
<evidence type="ECO:0000313" key="3">
    <source>
        <dbReference type="Proteomes" id="UP000295221"/>
    </source>
</evidence>
<reference evidence="2 3" key="1">
    <citation type="submission" date="2019-03" db="EMBL/GenBank/DDBJ databases">
        <title>Genomic Encyclopedia of Type Strains, Phase IV (KMG-IV): sequencing the most valuable type-strain genomes for metagenomic binning, comparative biology and taxonomic classification.</title>
        <authorList>
            <person name="Goeker M."/>
        </authorList>
    </citation>
    <scope>NUCLEOTIDE SEQUENCE [LARGE SCALE GENOMIC DNA]</scope>
    <source>
        <strain evidence="2 3">DSM 24179</strain>
    </source>
</reference>
<dbReference type="Pfam" id="PF09339">
    <property type="entry name" value="HTH_IclR"/>
    <property type="match status" value="1"/>
</dbReference>
<comment type="caution">
    <text evidence="2">The sequence shown here is derived from an EMBL/GenBank/DDBJ whole genome shotgun (WGS) entry which is preliminary data.</text>
</comment>
<dbReference type="InterPro" id="IPR036388">
    <property type="entry name" value="WH-like_DNA-bd_sf"/>
</dbReference>
<dbReference type="EMBL" id="SLWK01000019">
    <property type="protein sequence ID" value="TCO04065.1"/>
    <property type="molecule type" value="Genomic_DNA"/>
</dbReference>
<evidence type="ECO:0000259" key="1">
    <source>
        <dbReference type="Pfam" id="PF09339"/>
    </source>
</evidence>
<dbReference type="InterPro" id="IPR005471">
    <property type="entry name" value="Tscrpt_reg_IclR_N"/>
</dbReference>
<evidence type="ECO:0000313" key="2">
    <source>
        <dbReference type="EMBL" id="TCO04065.1"/>
    </source>
</evidence>
<dbReference type="SUPFAM" id="SSF46785">
    <property type="entry name" value="Winged helix' DNA-binding domain"/>
    <property type="match status" value="1"/>
</dbReference>
<dbReference type="Gene3D" id="1.10.10.10">
    <property type="entry name" value="Winged helix-like DNA-binding domain superfamily/Winged helix DNA-binding domain"/>
    <property type="match status" value="1"/>
</dbReference>
<organism evidence="2 3">
    <name type="scientific">Natronoflexus pectinivorans</name>
    <dbReference type="NCBI Taxonomy" id="682526"/>
    <lineage>
        <taxon>Bacteria</taxon>
        <taxon>Pseudomonadati</taxon>
        <taxon>Bacteroidota</taxon>
        <taxon>Bacteroidia</taxon>
        <taxon>Marinilabiliales</taxon>
        <taxon>Marinilabiliaceae</taxon>
        <taxon>Natronoflexus</taxon>
    </lineage>
</organism>
<dbReference type="GO" id="GO:0006355">
    <property type="term" value="P:regulation of DNA-templated transcription"/>
    <property type="evidence" value="ECO:0007669"/>
    <property type="project" value="InterPro"/>
</dbReference>
<dbReference type="AlphaFoldDB" id="A0A4R2G8A9"/>
<feature type="domain" description="HTH iclR-type" evidence="1">
    <location>
        <begin position="2"/>
        <end position="35"/>
    </location>
</feature>
<dbReference type="GO" id="GO:0003677">
    <property type="term" value="F:DNA binding"/>
    <property type="evidence" value="ECO:0007669"/>
    <property type="project" value="InterPro"/>
</dbReference>
<name>A0A4R2G8A9_9BACT</name>
<keyword evidence="3" id="KW-1185">Reference proteome</keyword>
<protein>
    <submittedName>
        <fullName evidence="2">IclR-like helix-turn-helix domain-containing protein</fullName>
    </submittedName>
</protein>
<gene>
    <name evidence="2" type="ORF">EV194_11955</name>
</gene>
<proteinExistence type="predicted"/>
<accession>A0A4R2G8A9</accession>